<dbReference type="AlphaFoldDB" id="A0A0D2H9N7"/>
<dbReference type="EMBL" id="KN846971">
    <property type="protein sequence ID" value="KIW81294.1"/>
    <property type="molecule type" value="Genomic_DNA"/>
</dbReference>
<name>A0A0D2H9N7_9EURO</name>
<gene>
    <name evidence="3" type="ORF">Z517_04319</name>
</gene>
<dbReference type="HOGENOM" id="CLU_017444_3_0_1"/>
<dbReference type="Pfam" id="PF24476">
    <property type="entry name" value="DUF7580"/>
    <property type="match status" value="1"/>
</dbReference>
<dbReference type="InterPro" id="IPR056002">
    <property type="entry name" value="DUF7580"/>
</dbReference>
<dbReference type="OrthoDB" id="1911848at2759"/>
<dbReference type="InterPro" id="IPR038305">
    <property type="entry name" value="HeLo_sf"/>
</dbReference>
<protein>
    <submittedName>
        <fullName evidence="3">Unplaced genomic scaffold supercont1.3, whole genome shotgun sequence</fullName>
    </submittedName>
</protein>
<proteinExistence type="predicted"/>
<organism evidence="3 4">
    <name type="scientific">Fonsecaea pedrosoi CBS 271.37</name>
    <dbReference type="NCBI Taxonomy" id="1442368"/>
    <lineage>
        <taxon>Eukaryota</taxon>
        <taxon>Fungi</taxon>
        <taxon>Dikarya</taxon>
        <taxon>Ascomycota</taxon>
        <taxon>Pezizomycotina</taxon>
        <taxon>Eurotiomycetes</taxon>
        <taxon>Chaetothyriomycetidae</taxon>
        <taxon>Chaetothyriales</taxon>
        <taxon>Herpotrichiellaceae</taxon>
        <taxon>Fonsecaea</taxon>
    </lineage>
</organism>
<keyword evidence="4" id="KW-1185">Reference proteome</keyword>
<dbReference type="STRING" id="1442368.A0A0D2H9N7"/>
<evidence type="ECO:0000313" key="3">
    <source>
        <dbReference type="EMBL" id="KIW81294.1"/>
    </source>
</evidence>
<dbReference type="Pfam" id="PF14479">
    <property type="entry name" value="HeLo"/>
    <property type="match status" value="1"/>
</dbReference>
<evidence type="ECO:0000259" key="1">
    <source>
        <dbReference type="Pfam" id="PF14479"/>
    </source>
</evidence>
<sequence>MDIGSAVIGLSGLIAVFDKACEVWHVIQAAKNFGDDVGGSIRRLEVEFFRFQTWWKVVYKLDVLPARSGRDMSYSEMPILATHLSNPSQNPIVSIAHSILGILQDIEGLLRSSGALAVLDSRIAMTSSPENSGHVLPKQLGDQINDAKSATEGLSRHLLSAVPWRKRVKHDATPWRRSNKVLLDDKLDKFHEWNNTLYSILPHELRDSILRQGMSGHLLANPEEASFLAELDQGAISQQAKLLQIHRKLAENTSMSSSGTGDARDRLISFNMSDVQVYDGEQFSVVRQSNGQQAYLIEWYQIPETGGGGVELRSIARERLAKLSILLSSENKPSTLCAADSVGYVETDQFYRFGLASHIPEGASSDKLPVTLHSLLCRKPFPGTSSRTPLPSLSQRFRLASSLATSLYTFMLARWHHKLFNSMNIYFMFHKSESRLPNLDSPLVGGYSVSRPSATGEISICATQSSLSDSYLHPQLRVPAQERPKYAIKYEIYSLGLLLAEIGFWQPILKVAAASSPRHGLHSAEGLRNAIIQKTSTDLACWMGEQYRDITLRCLKIGDELGERTGDGLSDFYWGVVLELVRFAERVKVLRCP</sequence>
<reference evidence="3 4" key="1">
    <citation type="submission" date="2015-01" db="EMBL/GenBank/DDBJ databases">
        <title>The Genome Sequence of Fonsecaea pedrosoi CBS 271.37.</title>
        <authorList>
            <consortium name="The Broad Institute Genomics Platform"/>
            <person name="Cuomo C."/>
            <person name="de Hoog S."/>
            <person name="Gorbushina A."/>
            <person name="Stielow B."/>
            <person name="Teixiera M."/>
            <person name="Abouelleil A."/>
            <person name="Chapman S.B."/>
            <person name="Priest M."/>
            <person name="Young S.K."/>
            <person name="Wortman J."/>
            <person name="Nusbaum C."/>
            <person name="Birren B."/>
        </authorList>
    </citation>
    <scope>NUCLEOTIDE SEQUENCE [LARGE SCALE GENOMIC DNA]</scope>
    <source>
        <strain evidence="3 4">CBS 271.37</strain>
    </source>
</reference>
<dbReference type="PANTHER" id="PTHR37542">
    <property type="entry name" value="HELO DOMAIN-CONTAINING PROTEIN-RELATED"/>
    <property type="match status" value="1"/>
</dbReference>
<dbReference type="PANTHER" id="PTHR37542:SF3">
    <property type="entry name" value="PRION-INHIBITION AND PROPAGATION HELO DOMAIN-CONTAINING PROTEIN"/>
    <property type="match status" value="1"/>
</dbReference>
<accession>A0A0D2H9N7</accession>
<dbReference type="GeneID" id="25303809"/>
<feature type="domain" description="DUF7580" evidence="2">
    <location>
        <begin position="364"/>
        <end position="564"/>
    </location>
</feature>
<dbReference type="Proteomes" id="UP000053029">
    <property type="component" value="Unassembled WGS sequence"/>
</dbReference>
<dbReference type="RefSeq" id="XP_013285102.1">
    <property type="nucleotide sequence ID" value="XM_013429648.1"/>
</dbReference>
<dbReference type="InterPro" id="IPR029498">
    <property type="entry name" value="HeLo_dom"/>
</dbReference>
<dbReference type="VEuPathDB" id="FungiDB:Z517_04319"/>
<feature type="domain" description="Prion-inhibition and propagation HeLo" evidence="1">
    <location>
        <begin position="7"/>
        <end position="208"/>
    </location>
</feature>
<evidence type="ECO:0000313" key="4">
    <source>
        <dbReference type="Proteomes" id="UP000053029"/>
    </source>
</evidence>
<dbReference type="Gene3D" id="1.20.120.1020">
    <property type="entry name" value="Prion-inhibition and propagation, HeLo domain"/>
    <property type="match status" value="1"/>
</dbReference>
<evidence type="ECO:0000259" key="2">
    <source>
        <dbReference type="Pfam" id="PF24476"/>
    </source>
</evidence>